<protein>
    <recommendedName>
        <fullName evidence="3">DUF192 domain-containing protein</fullName>
    </recommendedName>
</protein>
<name>A0A7R6SXS6_9BACT</name>
<gene>
    <name evidence="1" type="ORF">TTHT_0528</name>
</gene>
<sequence length="153" mass="17817">MKYLIRILFVFVSISILCFSKNDNLPRVEFATVIFPKGYVFSLEIAKTPEQWVRGLMFRKSLPQNSGMLFVYPKDDYFAIWMKNCFIPLDIIWLDSKGRIVYFVENAPPCKQEPCPVYEPIMKARFVIELNAGTIKKLKLKTGDRVSIILPKQ</sequence>
<dbReference type="PANTHER" id="PTHR37953">
    <property type="entry name" value="UPF0127 PROTEIN MJ1496"/>
    <property type="match status" value="1"/>
</dbReference>
<keyword evidence="2" id="KW-1185">Reference proteome</keyword>
<proteinExistence type="predicted"/>
<dbReference type="Pfam" id="PF02643">
    <property type="entry name" value="DUF192"/>
    <property type="match status" value="1"/>
</dbReference>
<dbReference type="PANTHER" id="PTHR37953:SF1">
    <property type="entry name" value="UPF0127 PROTEIN MJ1496"/>
    <property type="match status" value="1"/>
</dbReference>
<dbReference type="RefSeq" id="WP_201328455.1">
    <property type="nucleotide sequence ID" value="NZ_AP017470.1"/>
</dbReference>
<dbReference type="Gene3D" id="2.60.120.1140">
    <property type="entry name" value="Protein of unknown function DUF192"/>
    <property type="match status" value="1"/>
</dbReference>
<dbReference type="InterPro" id="IPR003795">
    <property type="entry name" value="DUF192"/>
</dbReference>
<organism evidence="1 2">
    <name type="scientific">Thermotomaculum hydrothermale</name>
    <dbReference type="NCBI Taxonomy" id="981385"/>
    <lineage>
        <taxon>Bacteria</taxon>
        <taxon>Pseudomonadati</taxon>
        <taxon>Acidobacteriota</taxon>
        <taxon>Holophagae</taxon>
        <taxon>Thermotomaculales</taxon>
        <taxon>Thermotomaculaceae</taxon>
        <taxon>Thermotomaculum</taxon>
    </lineage>
</organism>
<dbReference type="InterPro" id="IPR038695">
    <property type="entry name" value="Saro_0823-like_sf"/>
</dbReference>
<reference evidence="1 2" key="1">
    <citation type="journal article" date="2012" name="Extremophiles">
        <title>Thermotomaculum hydrothermale gen. nov., sp. nov., a novel heterotrophic thermophile within the phylum Acidobacteria from a deep-sea hydrothermal vent chimney in the Southern Okinawa Trough.</title>
        <authorList>
            <person name="Izumi H."/>
            <person name="Nunoura T."/>
            <person name="Miyazaki M."/>
            <person name="Mino S."/>
            <person name="Toki T."/>
            <person name="Takai K."/>
            <person name="Sako Y."/>
            <person name="Sawabe T."/>
            <person name="Nakagawa S."/>
        </authorList>
    </citation>
    <scope>NUCLEOTIDE SEQUENCE [LARGE SCALE GENOMIC DNA]</scope>
    <source>
        <strain evidence="1 2">AC55</strain>
    </source>
</reference>
<dbReference type="EMBL" id="AP017470">
    <property type="protein sequence ID" value="BBB32114.1"/>
    <property type="molecule type" value="Genomic_DNA"/>
</dbReference>
<evidence type="ECO:0008006" key="3">
    <source>
        <dbReference type="Google" id="ProtNLM"/>
    </source>
</evidence>
<dbReference type="KEGG" id="thyd:TTHT_0528"/>
<dbReference type="Proteomes" id="UP000595564">
    <property type="component" value="Chromosome"/>
</dbReference>
<dbReference type="AlphaFoldDB" id="A0A7R6SXS6"/>
<accession>A0A7R6SXS6</accession>
<evidence type="ECO:0000313" key="1">
    <source>
        <dbReference type="EMBL" id="BBB32114.1"/>
    </source>
</evidence>
<evidence type="ECO:0000313" key="2">
    <source>
        <dbReference type="Proteomes" id="UP000595564"/>
    </source>
</evidence>